<comment type="caution">
    <text evidence="1">The sequence shown here is derived from an EMBL/GenBank/DDBJ whole genome shotgun (WGS) entry which is preliminary data.</text>
</comment>
<accession>A0A5B7FZ42</accession>
<organism evidence="1 2">
    <name type="scientific">Portunus trituberculatus</name>
    <name type="common">Swimming crab</name>
    <name type="synonym">Neptunus trituberculatus</name>
    <dbReference type="NCBI Taxonomy" id="210409"/>
    <lineage>
        <taxon>Eukaryota</taxon>
        <taxon>Metazoa</taxon>
        <taxon>Ecdysozoa</taxon>
        <taxon>Arthropoda</taxon>
        <taxon>Crustacea</taxon>
        <taxon>Multicrustacea</taxon>
        <taxon>Malacostraca</taxon>
        <taxon>Eumalacostraca</taxon>
        <taxon>Eucarida</taxon>
        <taxon>Decapoda</taxon>
        <taxon>Pleocyemata</taxon>
        <taxon>Brachyura</taxon>
        <taxon>Eubrachyura</taxon>
        <taxon>Portunoidea</taxon>
        <taxon>Portunidae</taxon>
        <taxon>Portuninae</taxon>
        <taxon>Portunus</taxon>
    </lineage>
</organism>
<dbReference type="AlphaFoldDB" id="A0A5B7FZ42"/>
<dbReference type="Proteomes" id="UP000324222">
    <property type="component" value="Unassembled WGS sequence"/>
</dbReference>
<name>A0A5B7FZ42_PORTR</name>
<proteinExistence type="predicted"/>
<sequence>MKPTQHREPNTANIFSQNKHSLMEPTQPFHNYHSPMKTVQMSQYRAPLQHIKHSPIRVNTAPCIHQQHTATCEVSTWFLRQGPKIRVTFPLIGLDPWDSLIPPPGEREDAALRSTACLLVTMITVNLPPSQPASQSGNFNPVIQLHI</sequence>
<keyword evidence="2" id="KW-1185">Reference proteome</keyword>
<gene>
    <name evidence="1" type="ORF">E2C01_044394</name>
</gene>
<evidence type="ECO:0000313" key="2">
    <source>
        <dbReference type="Proteomes" id="UP000324222"/>
    </source>
</evidence>
<dbReference type="EMBL" id="VSRR010009583">
    <property type="protein sequence ID" value="MPC50565.1"/>
    <property type="molecule type" value="Genomic_DNA"/>
</dbReference>
<reference evidence="1 2" key="1">
    <citation type="submission" date="2019-05" db="EMBL/GenBank/DDBJ databases">
        <title>Another draft genome of Portunus trituberculatus and its Hox gene families provides insights of decapod evolution.</title>
        <authorList>
            <person name="Jeong J.-H."/>
            <person name="Song I."/>
            <person name="Kim S."/>
            <person name="Choi T."/>
            <person name="Kim D."/>
            <person name="Ryu S."/>
            <person name="Kim W."/>
        </authorList>
    </citation>
    <scope>NUCLEOTIDE SEQUENCE [LARGE SCALE GENOMIC DNA]</scope>
    <source>
        <tissue evidence="1">Muscle</tissue>
    </source>
</reference>
<evidence type="ECO:0000313" key="1">
    <source>
        <dbReference type="EMBL" id="MPC50565.1"/>
    </source>
</evidence>
<protein>
    <submittedName>
        <fullName evidence="1">Uncharacterized protein</fullName>
    </submittedName>
</protein>